<keyword evidence="2" id="KW-1185">Reference proteome</keyword>
<reference evidence="1" key="3">
    <citation type="submission" date="2023-05" db="EMBL/GenBank/DDBJ databases">
        <authorList>
            <person name="Smith C.H."/>
        </authorList>
    </citation>
    <scope>NUCLEOTIDE SEQUENCE</scope>
    <source>
        <strain evidence="1">CHS0354</strain>
        <tissue evidence="1">Mantle</tissue>
    </source>
</reference>
<comment type="caution">
    <text evidence="1">The sequence shown here is derived from an EMBL/GenBank/DDBJ whole genome shotgun (WGS) entry which is preliminary data.</text>
</comment>
<evidence type="ECO:0000313" key="1">
    <source>
        <dbReference type="EMBL" id="KAK3586903.1"/>
    </source>
</evidence>
<sequence length="113" mass="12648">METIPKNYLKQTIAIDGEEGGHQKLVAHHPHGCQEIYFGNVPNCPRQANIMIMLKVKGCTKEIVDALQNGPMLTLGIFEIDGMIATIKEPTPPSIPVIKEIEPKERREITPYE</sequence>
<evidence type="ECO:0000313" key="2">
    <source>
        <dbReference type="Proteomes" id="UP001195483"/>
    </source>
</evidence>
<protein>
    <submittedName>
        <fullName evidence="1">Uncharacterized protein</fullName>
    </submittedName>
</protein>
<reference evidence="1" key="1">
    <citation type="journal article" date="2021" name="Genome Biol. Evol.">
        <title>A High-Quality Reference Genome for a Parasitic Bivalve with Doubly Uniparental Inheritance (Bivalvia: Unionida).</title>
        <authorList>
            <person name="Smith C.H."/>
        </authorList>
    </citation>
    <scope>NUCLEOTIDE SEQUENCE</scope>
    <source>
        <strain evidence="1">CHS0354</strain>
    </source>
</reference>
<dbReference type="AlphaFoldDB" id="A0AAE0VQJ1"/>
<accession>A0AAE0VQJ1</accession>
<proteinExistence type="predicted"/>
<organism evidence="1 2">
    <name type="scientific">Potamilus streckersoni</name>
    <dbReference type="NCBI Taxonomy" id="2493646"/>
    <lineage>
        <taxon>Eukaryota</taxon>
        <taxon>Metazoa</taxon>
        <taxon>Spiralia</taxon>
        <taxon>Lophotrochozoa</taxon>
        <taxon>Mollusca</taxon>
        <taxon>Bivalvia</taxon>
        <taxon>Autobranchia</taxon>
        <taxon>Heteroconchia</taxon>
        <taxon>Palaeoheterodonta</taxon>
        <taxon>Unionida</taxon>
        <taxon>Unionoidea</taxon>
        <taxon>Unionidae</taxon>
        <taxon>Ambleminae</taxon>
        <taxon>Lampsilini</taxon>
        <taxon>Potamilus</taxon>
    </lineage>
</organism>
<dbReference type="EMBL" id="JAEAOA010000559">
    <property type="protein sequence ID" value="KAK3586903.1"/>
    <property type="molecule type" value="Genomic_DNA"/>
</dbReference>
<gene>
    <name evidence="1" type="ORF">CHS0354_008495</name>
</gene>
<name>A0AAE0VQJ1_9BIVA</name>
<dbReference type="Proteomes" id="UP001195483">
    <property type="component" value="Unassembled WGS sequence"/>
</dbReference>
<reference evidence="1" key="2">
    <citation type="journal article" date="2021" name="Genome Biol. Evol.">
        <title>Developing a high-quality reference genome for a parasitic bivalve with doubly uniparental inheritance (Bivalvia: Unionida).</title>
        <authorList>
            <person name="Smith C.H."/>
        </authorList>
    </citation>
    <scope>NUCLEOTIDE SEQUENCE</scope>
    <source>
        <strain evidence="1">CHS0354</strain>
        <tissue evidence="1">Mantle</tissue>
    </source>
</reference>